<keyword evidence="3" id="KW-1185">Reference proteome</keyword>
<reference evidence="2 3" key="1">
    <citation type="submission" date="2018-11" db="EMBL/GenBank/DDBJ databases">
        <title>Pseudaminobacter arsenicus sp. nov., an arsenic-resistant bacterium isolated from arsenic-rich aquifers.</title>
        <authorList>
            <person name="Mu Y."/>
        </authorList>
    </citation>
    <scope>NUCLEOTIDE SEQUENCE [LARGE SCALE GENOMIC DNA]</scope>
    <source>
        <strain evidence="2 3">CB3</strain>
    </source>
</reference>
<feature type="region of interest" description="Disordered" evidence="1">
    <location>
        <begin position="1"/>
        <end position="23"/>
    </location>
</feature>
<dbReference type="RefSeq" id="WP_128625158.1">
    <property type="nucleotide sequence ID" value="NZ_ML133511.1"/>
</dbReference>
<dbReference type="Proteomes" id="UP000281647">
    <property type="component" value="Unassembled WGS sequence"/>
</dbReference>
<organism evidence="2 3">
    <name type="scientific">Borborobacter arsenicus</name>
    <dbReference type="NCBI Taxonomy" id="1851146"/>
    <lineage>
        <taxon>Bacteria</taxon>
        <taxon>Pseudomonadati</taxon>
        <taxon>Pseudomonadota</taxon>
        <taxon>Alphaproteobacteria</taxon>
        <taxon>Hyphomicrobiales</taxon>
        <taxon>Phyllobacteriaceae</taxon>
        <taxon>Borborobacter</taxon>
    </lineage>
</organism>
<proteinExistence type="predicted"/>
<gene>
    <name evidence="2" type="ORF">EET67_13385</name>
</gene>
<protein>
    <submittedName>
        <fullName evidence="2">Uncharacterized protein</fullName>
    </submittedName>
</protein>
<name>A0A432V5D5_9HYPH</name>
<accession>A0A432V5D5</accession>
<dbReference type="OrthoDB" id="8454255at2"/>
<dbReference type="AlphaFoldDB" id="A0A432V5D5"/>
<comment type="caution">
    <text evidence="2">The sequence shown here is derived from an EMBL/GenBank/DDBJ whole genome shotgun (WGS) entry which is preliminary data.</text>
</comment>
<dbReference type="EMBL" id="RKST01000012">
    <property type="protein sequence ID" value="RUM97350.1"/>
    <property type="molecule type" value="Genomic_DNA"/>
</dbReference>
<evidence type="ECO:0000256" key="1">
    <source>
        <dbReference type="SAM" id="MobiDB-lite"/>
    </source>
</evidence>
<evidence type="ECO:0000313" key="2">
    <source>
        <dbReference type="EMBL" id="RUM97350.1"/>
    </source>
</evidence>
<sequence length="64" mass="6807">MGSILSFVPRKAATGQSRQPAGSAASVIIFPGVRYERRAMIEATGVTTITGHVGQRQKEPAPLR</sequence>
<evidence type="ECO:0000313" key="3">
    <source>
        <dbReference type="Proteomes" id="UP000281647"/>
    </source>
</evidence>